<gene>
    <name evidence="1" type="ordered locus">msl4700</name>
</gene>
<evidence type="ECO:0000313" key="2">
    <source>
        <dbReference type="Proteomes" id="UP000000552"/>
    </source>
</evidence>
<name>Q98DH6_RHILO</name>
<evidence type="ECO:0000313" key="1">
    <source>
        <dbReference type="EMBL" id="BAB51295.1"/>
    </source>
</evidence>
<sequence>MLVSNRAIRNLTPYRACRQMSTRGINFLDRWIADNVPETTKADVISIDELTYKLIADAKALGIISKVFSGFGSQGRVWFVPRR</sequence>
<dbReference type="KEGG" id="mlo:msl4700"/>
<accession>Q98DH6</accession>
<protein>
    <submittedName>
        <fullName evidence="1">Msl4700 protein</fullName>
    </submittedName>
</protein>
<organism evidence="1 2">
    <name type="scientific">Mesorhizobium japonicum (strain LMG 29417 / CECT 9101 / MAFF 303099)</name>
    <name type="common">Mesorhizobium loti (strain MAFF 303099)</name>
    <dbReference type="NCBI Taxonomy" id="266835"/>
    <lineage>
        <taxon>Bacteria</taxon>
        <taxon>Pseudomonadati</taxon>
        <taxon>Pseudomonadota</taxon>
        <taxon>Alphaproteobacteria</taxon>
        <taxon>Hyphomicrobiales</taxon>
        <taxon>Phyllobacteriaceae</taxon>
        <taxon>Mesorhizobium</taxon>
    </lineage>
</organism>
<dbReference type="HOGENOM" id="CLU_2540230_0_0_5"/>
<reference evidence="1 2" key="1">
    <citation type="journal article" date="2000" name="DNA Res.">
        <title>Complete genome structure of the nitrogen-fixing symbiotic bacterium Mesorhizobium loti.</title>
        <authorList>
            <person name="Kaneko T."/>
            <person name="Nakamura Y."/>
            <person name="Sato S."/>
            <person name="Asamizu E."/>
            <person name="Kato T."/>
            <person name="Sasamoto S."/>
            <person name="Watanabe A."/>
            <person name="Idesawa K."/>
            <person name="Ishikawa A."/>
            <person name="Kawashima K."/>
            <person name="Kimura T."/>
            <person name="Kishida Y."/>
            <person name="Kiyokawa C."/>
            <person name="Kohara M."/>
            <person name="Matsumoto M."/>
            <person name="Matsuno A."/>
            <person name="Mochizuki Y."/>
            <person name="Nakayama S."/>
            <person name="Nakazaki N."/>
            <person name="Shimpo S."/>
            <person name="Sugimoto M."/>
            <person name="Takeuchi C."/>
            <person name="Yamada M."/>
            <person name="Tabata S."/>
        </authorList>
    </citation>
    <scope>NUCLEOTIDE SEQUENCE [LARGE SCALE GENOMIC DNA]</scope>
    <source>
        <strain evidence="2">LMG 29417 / CECT 9101 / MAFF 303099</strain>
    </source>
</reference>
<proteinExistence type="predicted"/>
<dbReference type="AlphaFoldDB" id="Q98DH6"/>
<dbReference type="EMBL" id="BA000012">
    <property type="protein sequence ID" value="BAB51295.1"/>
    <property type="molecule type" value="Genomic_DNA"/>
</dbReference>
<dbReference type="Proteomes" id="UP000000552">
    <property type="component" value="Chromosome"/>
</dbReference>